<evidence type="ECO:0000313" key="9">
    <source>
        <dbReference type="EMBL" id="MCE9239294.1"/>
    </source>
</evidence>
<evidence type="ECO:0000256" key="4">
    <source>
        <dbReference type="ARBA" id="ARBA00022692"/>
    </source>
</evidence>
<feature type="transmembrane region" description="Helical" evidence="7">
    <location>
        <begin position="149"/>
        <end position="167"/>
    </location>
</feature>
<comment type="caution">
    <text evidence="9">The sequence shown here is derived from an EMBL/GenBank/DDBJ whole genome shotgun (WGS) entry which is preliminary data.</text>
</comment>
<accession>A0AAW4Z570</accession>
<feature type="transmembrane region" description="Helical" evidence="7">
    <location>
        <begin position="45"/>
        <end position="70"/>
    </location>
</feature>
<evidence type="ECO:0000256" key="7">
    <source>
        <dbReference type="SAM" id="Phobius"/>
    </source>
</evidence>
<keyword evidence="6 7" id="KW-0472">Membrane</keyword>
<dbReference type="EMBL" id="JAHYQA010000013">
    <property type="protein sequence ID" value="MCE9239294.1"/>
    <property type="molecule type" value="Genomic_DNA"/>
</dbReference>
<dbReference type="GO" id="GO:0009246">
    <property type="term" value="P:enterobacterial common antigen biosynthetic process"/>
    <property type="evidence" value="ECO:0007669"/>
    <property type="project" value="TreeGrafter"/>
</dbReference>
<evidence type="ECO:0000256" key="3">
    <source>
        <dbReference type="ARBA" id="ARBA00022475"/>
    </source>
</evidence>
<feature type="transmembrane region" description="Helical" evidence="7">
    <location>
        <begin position="306"/>
        <end position="326"/>
    </location>
</feature>
<sequence length="337" mass="38646">MKRKKELFIECLRIFACILVVLYHSRYQVYSYLIGGGNCGHFDNYCLNACFVVGRFAVPLFFIISGYFSFPVKGGLFTFLKKRLMRIICPLIVWLVVYTLCFSCPNSMVYDFVHAIQAPQLWYLYALIGVTLLIPLTSEFVCNATKNELRFYILIWCLTLIFNGNFFDGFLTIETNHNGMLFTNPITALINFYGYFGYILVGVYLKRFEVGKYLPLVLMCIGCGLAIFLLALVNIPIDKIIAYCSISNLFISSSIFILAKRLFEKVQINDAAYKYVCKLGGLTFGIYLTHWLFFKCLYLISGTESWNCLFTSFIVFVISAITTYMISLTPVKKYIIG</sequence>
<gene>
    <name evidence="9" type="ORF">K0H07_19295</name>
</gene>
<keyword evidence="4 7" id="KW-0812">Transmembrane</keyword>
<evidence type="ECO:0000313" key="10">
    <source>
        <dbReference type="Proteomes" id="UP001200544"/>
    </source>
</evidence>
<evidence type="ECO:0000256" key="1">
    <source>
        <dbReference type="ARBA" id="ARBA00004651"/>
    </source>
</evidence>
<name>A0AAW4Z570_BACT4</name>
<feature type="transmembrane region" description="Helical" evidence="7">
    <location>
        <begin position="213"/>
        <end position="234"/>
    </location>
</feature>
<keyword evidence="9" id="KW-0012">Acyltransferase</keyword>
<feature type="transmembrane region" description="Helical" evidence="7">
    <location>
        <begin position="179"/>
        <end position="201"/>
    </location>
</feature>
<dbReference type="GO" id="GO:0005886">
    <property type="term" value="C:plasma membrane"/>
    <property type="evidence" value="ECO:0007669"/>
    <property type="project" value="UniProtKB-SubCell"/>
</dbReference>
<keyword evidence="5 7" id="KW-1133">Transmembrane helix</keyword>
<feature type="transmembrane region" description="Helical" evidence="7">
    <location>
        <begin position="240"/>
        <end position="259"/>
    </location>
</feature>
<dbReference type="InterPro" id="IPR002656">
    <property type="entry name" value="Acyl_transf_3_dom"/>
</dbReference>
<feature type="transmembrane region" description="Helical" evidence="7">
    <location>
        <begin position="91"/>
        <end position="110"/>
    </location>
</feature>
<dbReference type="Pfam" id="PF01757">
    <property type="entry name" value="Acyl_transf_3"/>
    <property type="match status" value="1"/>
</dbReference>
<organism evidence="9 10">
    <name type="scientific">Bacteroides thetaiotaomicron</name>
    <dbReference type="NCBI Taxonomy" id="818"/>
    <lineage>
        <taxon>Bacteria</taxon>
        <taxon>Pseudomonadati</taxon>
        <taxon>Bacteroidota</taxon>
        <taxon>Bacteroidia</taxon>
        <taxon>Bacteroidales</taxon>
        <taxon>Bacteroidaceae</taxon>
        <taxon>Bacteroides</taxon>
    </lineage>
</organism>
<protein>
    <submittedName>
        <fullName evidence="9">Acyltransferase</fullName>
    </submittedName>
</protein>
<feature type="domain" description="Acyltransferase 3" evidence="8">
    <location>
        <begin position="8"/>
        <end position="327"/>
    </location>
</feature>
<comment type="subcellular location">
    <subcellularLocation>
        <location evidence="1">Cell membrane</location>
        <topology evidence="1">Multi-pass membrane protein</topology>
    </subcellularLocation>
</comment>
<keyword evidence="9" id="KW-0808">Transferase</keyword>
<evidence type="ECO:0000259" key="8">
    <source>
        <dbReference type="Pfam" id="PF01757"/>
    </source>
</evidence>
<dbReference type="PANTHER" id="PTHR40074">
    <property type="entry name" value="O-ACETYLTRANSFERASE WECH"/>
    <property type="match status" value="1"/>
</dbReference>
<comment type="similarity">
    <text evidence="2">Belongs to the acyltransferase 3 family.</text>
</comment>
<reference evidence="9" key="1">
    <citation type="submission" date="2021-07" db="EMBL/GenBank/DDBJ databases">
        <title>Comparative genomics of Bacteroides fragilis group isolates reveals species-dependent resistance mechanisms and validates clinical tools for resistance prediction.</title>
        <authorList>
            <person name="Wallace M.J."/>
            <person name="Jean S."/>
            <person name="Wallace M.A."/>
            <person name="Carey-Ann B.D."/>
            <person name="Dantas G."/>
        </authorList>
    </citation>
    <scope>NUCLEOTIDE SEQUENCE</scope>
    <source>
        <strain evidence="9">BJH_160</strain>
    </source>
</reference>
<dbReference type="AlphaFoldDB" id="A0AAW4Z570"/>
<dbReference type="PANTHER" id="PTHR40074:SF2">
    <property type="entry name" value="O-ACETYLTRANSFERASE WECH"/>
    <property type="match status" value="1"/>
</dbReference>
<evidence type="ECO:0000256" key="5">
    <source>
        <dbReference type="ARBA" id="ARBA00022989"/>
    </source>
</evidence>
<keyword evidence="3" id="KW-1003">Cell membrane</keyword>
<proteinExistence type="inferred from homology"/>
<feature type="transmembrane region" description="Helical" evidence="7">
    <location>
        <begin position="122"/>
        <end position="142"/>
    </location>
</feature>
<feature type="transmembrane region" description="Helical" evidence="7">
    <location>
        <begin position="279"/>
        <end position="300"/>
    </location>
</feature>
<dbReference type="Proteomes" id="UP001200544">
    <property type="component" value="Unassembled WGS sequence"/>
</dbReference>
<evidence type="ECO:0000256" key="6">
    <source>
        <dbReference type="ARBA" id="ARBA00023136"/>
    </source>
</evidence>
<evidence type="ECO:0000256" key="2">
    <source>
        <dbReference type="ARBA" id="ARBA00007400"/>
    </source>
</evidence>
<dbReference type="RefSeq" id="WP_234129080.1">
    <property type="nucleotide sequence ID" value="NZ_JAHYQA010000013.1"/>
</dbReference>
<dbReference type="GO" id="GO:0016413">
    <property type="term" value="F:O-acetyltransferase activity"/>
    <property type="evidence" value="ECO:0007669"/>
    <property type="project" value="TreeGrafter"/>
</dbReference>
<feature type="transmembrane region" description="Helical" evidence="7">
    <location>
        <begin position="7"/>
        <end position="25"/>
    </location>
</feature>